<protein>
    <submittedName>
        <fullName evidence="2">Uncharacterized protein</fullName>
    </submittedName>
</protein>
<comment type="caution">
    <text evidence="2">The sequence shown here is derived from an EMBL/GenBank/DDBJ whole genome shotgun (WGS) entry which is preliminary data.</text>
</comment>
<dbReference type="GeneID" id="70191524"/>
<name>A0A9P8Y3L5_9PEZI</name>
<gene>
    <name evidence="2" type="ORF">B0I36DRAFT_412731</name>
</gene>
<dbReference type="EMBL" id="JAGTJQ010000007">
    <property type="protein sequence ID" value="KAH7027297.1"/>
    <property type="molecule type" value="Genomic_DNA"/>
</dbReference>
<feature type="compositionally biased region" description="Basic and acidic residues" evidence="1">
    <location>
        <begin position="478"/>
        <end position="490"/>
    </location>
</feature>
<evidence type="ECO:0000256" key="1">
    <source>
        <dbReference type="SAM" id="MobiDB-lite"/>
    </source>
</evidence>
<keyword evidence="3" id="KW-1185">Reference proteome</keyword>
<accession>A0A9P8Y3L5</accession>
<evidence type="ECO:0000313" key="2">
    <source>
        <dbReference type="EMBL" id="KAH7027297.1"/>
    </source>
</evidence>
<feature type="region of interest" description="Disordered" evidence="1">
    <location>
        <begin position="612"/>
        <end position="715"/>
    </location>
</feature>
<sequence>MHQLHGLLSQPNPCTVSDDTHNHHNASNALPAAGMTLDRHSSSSDDVLDVEHLTAAAIRLAQTQTVGRIGRLTDDGGNQDQACREEERFVVEQERDRNSVNMPREPAEVGLTGSTPQPQAFQLTTISTDPNKVNDDLPLLCTASKDQAVNQTGLREPMAPAEATTSSSELVVIKQHSNAFSTAPPVAFTNMLDVNEPRYLADNTSERRLCRVVIISNVPRKLDTLSSILSRVRGGMLVCARLVDLSDWPTNQNKTKTSQYGLGSKDGSGGVGGGATRMAYIEFADPREAAAYVAYVNDIELVNKNVLFSCEGQDRGLSALTAGSPDSSGGGVHARDEPQVQVRLAGTPSYPLPAYIHRMIQAEGATRCVVVRYQAIAAVHDSDAQSATGIAAAGIIEKCMGLIERRFLSTWPYRAPDREGSPGGGRERYPLLEHAWIEQEFTPVKDNETADLGPASSDQIDDDGSENARINEQAGSHDGNDAAPSHEQHNHGTQTKDGSATTTLLHLSFCKLEHAIRAASALRYQIHASSSPSLSSSSVLVGFGRDRCAGDIDELQDIASALPFPSGHTATPQPETLDHDEQAIRQVECEKLSILEAWKSGTLGQVLEDNFPGFIHSPPPPDAVTAHTRRDTAIPARRSDQRDTDDLLGLHEGYDDSKGQKSATSPPASSARSTSPSLWSLFTPVSPTDAEDSPQASDSCDMARGGEARTQDNTKRAIEEFEEASEEGDDDLLLF</sequence>
<dbReference type="RefSeq" id="XP_046010096.1">
    <property type="nucleotide sequence ID" value="XM_046161978.1"/>
</dbReference>
<dbReference type="AlphaFoldDB" id="A0A9P8Y3L5"/>
<dbReference type="Proteomes" id="UP000756346">
    <property type="component" value="Unassembled WGS sequence"/>
</dbReference>
<dbReference type="OrthoDB" id="10552879at2759"/>
<reference evidence="2" key="1">
    <citation type="journal article" date="2021" name="Nat. Commun.">
        <title>Genetic determinants of endophytism in the Arabidopsis root mycobiome.</title>
        <authorList>
            <person name="Mesny F."/>
            <person name="Miyauchi S."/>
            <person name="Thiergart T."/>
            <person name="Pickel B."/>
            <person name="Atanasova L."/>
            <person name="Karlsson M."/>
            <person name="Huettel B."/>
            <person name="Barry K.W."/>
            <person name="Haridas S."/>
            <person name="Chen C."/>
            <person name="Bauer D."/>
            <person name="Andreopoulos W."/>
            <person name="Pangilinan J."/>
            <person name="LaButti K."/>
            <person name="Riley R."/>
            <person name="Lipzen A."/>
            <person name="Clum A."/>
            <person name="Drula E."/>
            <person name="Henrissat B."/>
            <person name="Kohler A."/>
            <person name="Grigoriev I.V."/>
            <person name="Martin F.M."/>
            <person name="Hacquard S."/>
        </authorList>
    </citation>
    <scope>NUCLEOTIDE SEQUENCE</scope>
    <source>
        <strain evidence="2">MPI-CAGE-CH-0230</strain>
    </source>
</reference>
<feature type="region of interest" description="Disordered" evidence="1">
    <location>
        <begin position="1"/>
        <end position="28"/>
    </location>
</feature>
<feature type="compositionally biased region" description="Basic and acidic residues" evidence="1">
    <location>
        <begin position="628"/>
        <end position="659"/>
    </location>
</feature>
<feature type="region of interest" description="Disordered" evidence="1">
    <location>
        <begin position="443"/>
        <end position="499"/>
    </location>
</feature>
<evidence type="ECO:0000313" key="3">
    <source>
        <dbReference type="Proteomes" id="UP000756346"/>
    </source>
</evidence>
<feature type="compositionally biased region" description="Low complexity" evidence="1">
    <location>
        <begin position="662"/>
        <end position="677"/>
    </location>
</feature>
<feature type="compositionally biased region" description="Basic and acidic residues" evidence="1">
    <location>
        <begin position="704"/>
        <end position="715"/>
    </location>
</feature>
<proteinExistence type="predicted"/>
<organism evidence="2 3">
    <name type="scientific">Microdochium trichocladiopsis</name>
    <dbReference type="NCBI Taxonomy" id="1682393"/>
    <lineage>
        <taxon>Eukaryota</taxon>
        <taxon>Fungi</taxon>
        <taxon>Dikarya</taxon>
        <taxon>Ascomycota</taxon>
        <taxon>Pezizomycotina</taxon>
        <taxon>Sordariomycetes</taxon>
        <taxon>Xylariomycetidae</taxon>
        <taxon>Xylariales</taxon>
        <taxon>Microdochiaceae</taxon>
        <taxon>Microdochium</taxon>
    </lineage>
</organism>